<keyword evidence="8" id="KW-1185">Reference proteome</keyword>
<comment type="subcellular location">
    <subcellularLocation>
        <location evidence="1">Membrane</location>
        <topology evidence="1">Multi-pass membrane protein</topology>
    </subcellularLocation>
</comment>
<feature type="transmembrane region" description="Helical" evidence="6">
    <location>
        <begin position="155"/>
        <end position="174"/>
    </location>
</feature>
<evidence type="ECO:0000256" key="3">
    <source>
        <dbReference type="ARBA" id="ARBA00022692"/>
    </source>
</evidence>
<dbReference type="Gene3D" id="1.20.1740.10">
    <property type="entry name" value="Amino acid/polyamine transporter I"/>
    <property type="match status" value="1"/>
</dbReference>
<dbReference type="Proteomes" id="UP000256645">
    <property type="component" value="Unassembled WGS sequence"/>
</dbReference>
<protein>
    <submittedName>
        <fullName evidence="7">Putative amino acid permease 2 (AAP-2)</fullName>
    </submittedName>
</protein>
<organism evidence="7 8">
    <name type="scientific">Coleophoma cylindrospora</name>
    <dbReference type="NCBI Taxonomy" id="1849047"/>
    <lineage>
        <taxon>Eukaryota</taxon>
        <taxon>Fungi</taxon>
        <taxon>Dikarya</taxon>
        <taxon>Ascomycota</taxon>
        <taxon>Pezizomycotina</taxon>
        <taxon>Leotiomycetes</taxon>
        <taxon>Helotiales</taxon>
        <taxon>Dermateaceae</taxon>
        <taxon>Coleophoma</taxon>
    </lineage>
</organism>
<keyword evidence="5 6" id="KW-0472">Membrane</keyword>
<keyword evidence="4 6" id="KW-1133">Transmembrane helix</keyword>
<dbReference type="PANTHER" id="PTHR45649">
    <property type="entry name" value="AMINO-ACID PERMEASE BAT1"/>
    <property type="match status" value="1"/>
</dbReference>
<proteinExistence type="predicted"/>
<dbReference type="AlphaFoldDB" id="A0A3D8S0U5"/>
<dbReference type="PANTHER" id="PTHR45649:SF9">
    <property type="entry name" value="AMINO-ACID PERMEASE 2"/>
    <property type="match status" value="1"/>
</dbReference>
<dbReference type="STRING" id="1849047.A0A3D8S0U5"/>
<comment type="caution">
    <text evidence="7">The sequence shown here is derived from an EMBL/GenBank/DDBJ whole genome shotgun (WGS) entry which is preliminary data.</text>
</comment>
<feature type="transmembrane region" description="Helical" evidence="6">
    <location>
        <begin position="420"/>
        <end position="441"/>
    </location>
</feature>
<dbReference type="Pfam" id="PF13520">
    <property type="entry name" value="AA_permease_2"/>
    <property type="match status" value="1"/>
</dbReference>
<evidence type="ECO:0000256" key="5">
    <source>
        <dbReference type="ARBA" id="ARBA00023136"/>
    </source>
</evidence>
<evidence type="ECO:0000256" key="6">
    <source>
        <dbReference type="SAM" id="Phobius"/>
    </source>
</evidence>
<dbReference type="OrthoDB" id="10054429at2759"/>
<dbReference type="GO" id="GO:0022857">
    <property type="term" value="F:transmembrane transporter activity"/>
    <property type="evidence" value="ECO:0007669"/>
    <property type="project" value="InterPro"/>
</dbReference>
<evidence type="ECO:0000256" key="4">
    <source>
        <dbReference type="ARBA" id="ARBA00022989"/>
    </source>
</evidence>
<sequence length="573" mass="62787">MDEGLQVRMDGLEVRTDGLQVRPPTATESLRERKKSNGVIDIVAPDGTARRVDLADMSAADAELAAKFGYTPVFKRQFGYLSTFSFAVSISGLFATIMTTFVYPLDAGGSASAVWCWAISGVGCLCIAFSVAELVSAYPTSGGLYFTISRLAPKAWVPSISWVTGWLNLLGQIAGVASSEYGAAQMLLAAVCIGSDFQYVITTNTTIGVMAALTVLTGIVNSMSTFWMEKMTQGYVIFHVLVLVSCSIALLVKTENKHDAKYVFTNVESSSGWTPVGFSFLFGFLSVSWTMTDYDATAHITEEIEEPEIKAPWAISLAMVFTYVVGWLFTIVLCFCMGDFAADDGILASVTLQPVGQLFYNSLGKGGGIFFTVCGFIIIKFVCFTAMQSLSRTVFAFSRDKLLPWSHFWTKIEPHTGTPLAAVWISVFWCIAINLIGLGSYAAISGVFNICAIALDWSYCIPIFCKLAFGNFEPGPWHLGKFSWFINAWACTWTFFVTIIFLLPTARPVAADTMNYASVFLAFTLLVTVVYWYISGRKFYNGPVIEAQFEESIADRSSSDNNNKDKEAKELSV</sequence>
<name>A0A3D8S0U5_9HELO</name>
<evidence type="ECO:0000313" key="8">
    <source>
        <dbReference type="Proteomes" id="UP000256645"/>
    </source>
</evidence>
<feature type="transmembrane region" description="Helical" evidence="6">
    <location>
        <begin position="78"/>
        <end position="102"/>
    </location>
</feature>
<accession>A0A3D8S0U5</accession>
<feature type="transmembrane region" description="Helical" evidence="6">
    <location>
        <begin position="235"/>
        <end position="252"/>
    </location>
</feature>
<dbReference type="InterPro" id="IPR002293">
    <property type="entry name" value="AA/rel_permease1"/>
</dbReference>
<feature type="transmembrane region" description="Helical" evidence="6">
    <location>
        <begin position="114"/>
        <end position="135"/>
    </location>
</feature>
<keyword evidence="3 6" id="KW-0812">Transmembrane</keyword>
<evidence type="ECO:0000256" key="2">
    <source>
        <dbReference type="ARBA" id="ARBA00022448"/>
    </source>
</evidence>
<reference evidence="7 8" key="1">
    <citation type="journal article" date="2018" name="IMA Fungus">
        <title>IMA Genome-F 9: Draft genome sequence of Annulohypoxylon stygium, Aspergillus mulundensis, Berkeleyomyces basicola (syn. Thielaviopsis basicola), Ceratocystis smalleyi, two Cercospora beticola strains, Coleophoma cylindrospora, Fusarium fracticaudum, Phialophora cf. hyalina, and Morchella septimelata.</title>
        <authorList>
            <person name="Wingfield B.D."/>
            <person name="Bills G.F."/>
            <person name="Dong Y."/>
            <person name="Huang W."/>
            <person name="Nel W.J."/>
            <person name="Swalarsk-Parry B.S."/>
            <person name="Vaghefi N."/>
            <person name="Wilken P.M."/>
            <person name="An Z."/>
            <person name="de Beer Z.W."/>
            <person name="De Vos L."/>
            <person name="Chen L."/>
            <person name="Duong T.A."/>
            <person name="Gao Y."/>
            <person name="Hammerbacher A."/>
            <person name="Kikkert J.R."/>
            <person name="Li Y."/>
            <person name="Li H."/>
            <person name="Li K."/>
            <person name="Li Q."/>
            <person name="Liu X."/>
            <person name="Ma X."/>
            <person name="Naidoo K."/>
            <person name="Pethybridge S.J."/>
            <person name="Sun J."/>
            <person name="Steenkamp E.T."/>
            <person name="van der Nest M.A."/>
            <person name="van Wyk S."/>
            <person name="Wingfield M.J."/>
            <person name="Xiong C."/>
            <person name="Yue Q."/>
            <person name="Zhang X."/>
        </authorList>
    </citation>
    <scope>NUCLEOTIDE SEQUENCE [LARGE SCALE GENOMIC DNA]</scope>
    <source>
        <strain evidence="7 8">BP6252</strain>
    </source>
</reference>
<dbReference type="PIRSF" id="PIRSF006060">
    <property type="entry name" value="AA_transporter"/>
    <property type="match status" value="1"/>
</dbReference>
<feature type="transmembrane region" description="Helical" evidence="6">
    <location>
        <begin position="362"/>
        <end position="383"/>
    </location>
</feature>
<feature type="transmembrane region" description="Helical" evidence="6">
    <location>
        <begin position="313"/>
        <end position="342"/>
    </location>
</feature>
<feature type="transmembrane region" description="Helical" evidence="6">
    <location>
        <begin position="207"/>
        <end position="228"/>
    </location>
</feature>
<feature type="transmembrane region" description="Helical" evidence="6">
    <location>
        <begin position="482"/>
        <end position="503"/>
    </location>
</feature>
<keyword evidence="2" id="KW-0813">Transport</keyword>
<feature type="transmembrane region" description="Helical" evidence="6">
    <location>
        <begin position="272"/>
        <end position="292"/>
    </location>
</feature>
<feature type="transmembrane region" description="Helical" evidence="6">
    <location>
        <begin position="515"/>
        <end position="534"/>
    </location>
</feature>
<evidence type="ECO:0000256" key="1">
    <source>
        <dbReference type="ARBA" id="ARBA00004141"/>
    </source>
</evidence>
<dbReference type="EMBL" id="PDLM01000004">
    <property type="protein sequence ID" value="RDW79905.1"/>
    <property type="molecule type" value="Genomic_DNA"/>
</dbReference>
<gene>
    <name evidence="7" type="ORF">BP6252_04543</name>
</gene>
<dbReference type="GO" id="GO:0016020">
    <property type="term" value="C:membrane"/>
    <property type="evidence" value="ECO:0007669"/>
    <property type="project" value="UniProtKB-SubCell"/>
</dbReference>
<evidence type="ECO:0000313" key="7">
    <source>
        <dbReference type="EMBL" id="RDW79905.1"/>
    </source>
</evidence>